<evidence type="ECO:0000313" key="4">
    <source>
        <dbReference type="EMBL" id="TID19806.1"/>
    </source>
</evidence>
<dbReference type="PANTHER" id="PTHR10026">
    <property type="entry name" value="CYCLIN"/>
    <property type="match status" value="1"/>
</dbReference>
<dbReference type="OrthoDB" id="10266018at2759"/>
<accession>A0A4T0WY44</accession>
<organism evidence="4 5">
    <name type="scientific">Pichia inconspicua</name>
    <dbReference type="NCBI Taxonomy" id="52247"/>
    <lineage>
        <taxon>Eukaryota</taxon>
        <taxon>Fungi</taxon>
        <taxon>Dikarya</taxon>
        <taxon>Ascomycota</taxon>
        <taxon>Saccharomycotina</taxon>
        <taxon>Pichiomycetes</taxon>
        <taxon>Pichiales</taxon>
        <taxon>Pichiaceae</taxon>
        <taxon>Pichia</taxon>
    </lineage>
</organism>
<comment type="similarity">
    <text evidence="1">Belongs to the cyclin family.</text>
</comment>
<dbReference type="InterPro" id="IPR036915">
    <property type="entry name" value="Cyclin-like_sf"/>
</dbReference>
<gene>
    <name evidence="4" type="ORF">CANINC_003689</name>
</gene>
<name>A0A4T0WY44_9ASCO</name>
<feature type="region of interest" description="Disordered" evidence="2">
    <location>
        <begin position="239"/>
        <end position="288"/>
    </location>
</feature>
<dbReference type="EMBL" id="SELW01000594">
    <property type="protein sequence ID" value="TID19806.1"/>
    <property type="molecule type" value="Genomic_DNA"/>
</dbReference>
<protein>
    <recommendedName>
        <fullName evidence="3">Cyclin-like domain-containing protein</fullName>
    </recommendedName>
</protein>
<proteinExistence type="inferred from homology"/>
<evidence type="ECO:0000256" key="2">
    <source>
        <dbReference type="SAM" id="MobiDB-lite"/>
    </source>
</evidence>
<dbReference type="SUPFAM" id="SSF47954">
    <property type="entry name" value="Cyclin-like"/>
    <property type="match status" value="2"/>
</dbReference>
<dbReference type="GO" id="GO:0006357">
    <property type="term" value="P:regulation of transcription by RNA polymerase II"/>
    <property type="evidence" value="ECO:0007669"/>
    <property type="project" value="InterPro"/>
</dbReference>
<feature type="compositionally biased region" description="Polar residues" evidence="2">
    <location>
        <begin position="243"/>
        <end position="256"/>
    </location>
</feature>
<dbReference type="SMART" id="SM00385">
    <property type="entry name" value="CYCLIN"/>
    <property type="match status" value="1"/>
</dbReference>
<feature type="region of interest" description="Disordered" evidence="2">
    <location>
        <begin position="312"/>
        <end position="344"/>
    </location>
</feature>
<dbReference type="CDD" id="cd20513">
    <property type="entry name" value="CYCLIN_CCNC_rpt1"/>
    <property type="match status" value="1"/>
</dbReference>
<evidence type="ECO:0000259" key="3">
    <source>
        <dbReference type="SMART" id="SM00385"/>
    </source>
</evidence>
<dbReference type="InterPro" id="IPR006671">
    <property type="entry name" value="Cyclin_N"/>
</dbReference>
<comment type="caution">
    <text evidence="4">The sequence shown here is derived from an EMBL/GenBank/DDBJ whole genome shotgun (WGS) entry which is preliminary data.</text>
</comment>
<dbReference type="STRING" id="52247.A0A4T0WY44"/>
<feature type="compositionally biased region" description="Low complexity" evidence="2">
    <location>
        <begin position="271"/>
        <end position="284"/>
    </location>
</feature>
<evidence type="ECO:0000256" key="1">
    <source>
        <dbReference type="RuleBase" id="RU000383"/>
    </source>
</evidence>
<dbReference type="AlphaFoldDB" id="A0A4T0WY44"/>
<dbReference type="Proteomes" id="UP000307173">
    <property type="component" value="Unassembled WGS sequence"/>
</dbReference>
<reference evidence="4 5" key="1">
    <citation type="journal article" date="2019" name="Front. Genet.">
        <title>Whole-Genome Sequencing of the Opportunistic Yeast Pathogen Candida inconspicua Uncovers Its Hybrid Origin.</title>
        <authorList>
            <person name="Mixao V."/>
            <person name="Hansen A.P."/>
            <person name="Saus E."/>
            <person name="Boekhout T."/>
            <person name="Lass-Florl C."/>
            <person name="Gabaldon T."/>
        </authorList>
    </citation>
    <scope>NUCLEOTIDE SEQUENCE [LARGE SCALE GENOMIC DNA]</scope>
    <source>
        <strain evidence="4 5">CBS 180</strain>
    </source>
</reference>
<dbReference type="InterPro" id="IPR013763">
    <property type="entry name" value="Cyclin-like_dom"/>
</dbReference>
<dbReference type="InterPro" id="IPR043198">
    <property type="entry name" value="Cyclin/Ssn8"/>
</dbReference>
<dbReference type="Pfam" id="PF00134">
    <property type="entry name" value="Cyclin_N"/>
    <property type="match status" value="1"/>
</dbReference>
<keyword evidence="5" id="KW-1185">Reference proteome</keyword>
<feature type="domain" description="Cyclin-like" evidence="3">
    <location>
        <begin position="55"/>
        <end position="154"/>
    </location>
</feature>
<sequence>MSANYWISSQRSHWQYTKENLIASRLKIMTWEKQKTINTPLSVKYDTNMRIYIHQMVAKLGRRMSLRQIVLATAEVYILRFATKVSMLEYNLYMLIATSVYLASKVCELPQHIRTVLWEARNCWPEFICGDFTKLAEFEFYLIEELDCYMIIHHPYNSLKQLIQVLGRENDDKIVSSRNIQYKLNLTEQEIENTWKIINDSYITDLPLLYPPHIIAIAAMHLVLVLRWEITESDSADAKRLRSTPNGMKNLESSGSLIVEQTHKGSTKSISATSPTKMTKSSSSRLPVITGDNFTEELNGLFDIKPLSRTHGSQFSTRNSNISKQTVHSSKINTRSNSSTQIKRTSNIGLRRKLSHSISRSRGNSLHMSPEKIDKHTSRPDRIECFVNFLAGSNVNLEEVIDSVQELLILYESWQHYDETQVRQNLKLLITALNNSNLS</sequence>
<evidence type="ECO:0000313" key="5">
    <source>
        <dbReference type="Proteomes" id="UP000307173"/>
    </source>
</evidence>
<dbReference type="Gene3D" id="1.10.472.10">
    <property type="entry name" value="Cyclin-like"/>
    <property type="match status" value="2"/>
</dbReference>
<keyword evidence="1" id="KW-0195">Cyclin</keyword>
<dbReference type="GO" id="GO:0016538">
    <property type="term" value="F:cyclin-dependent protein serine/threonine kinase regulator activity"/>
    <property type="evidence" value="ECO:0007669"/>
    <property type="project" value="InterPro"/>
</dbReference>